<name>D5AAE2_PICSI</name>
<dbReference type="GO" id="GO:0006353">
    <property type="term" value="P:DNA-templated transcription termination"/>
    <property type="evidence" value="ECO:0007669"/>
    <property type="project" value="UniProtKB-KW"/>
</dbReference>
<reference evidence="4" key="1">
    <citation type="submission" date="2010-04" db="EMBL/GenBank/DDBJ databases">
        <authorList>
            <person name="Reid K.E."/>
            <person name="Liao N."/>
            <person name="Chan S."/>
            <person name="Docking R."/>
            <person name="Taylor G."/>
            <person name="Moore R."/>
            <person name="Mayo M."/>
            <person name="Munro S."/>
            <person name="King J."/>
            <person name="Yanchuk A."/>
            <person name="Holt R."/>
            <person name="Jones S."/>
            <person name="Marra M."/>
            <person name="Ritland C.E."/>
            <person name="Ritland K."/>
            <person name="Bohlmann J."/>
        </authorList>
    </citation>
    <scope>NUCLEOTIDE SEQUENCE</scope>
    <source>
        <tissue evidence="4">Bud</tissue>
    </source>
</reference>
<evidence type="ECO:0000256" key="1">
    <source>
        <dbReference type="ARBA" id="ARBA00007692"/>
    </source>
</evidence>
<keyword evidence="2" id="KW-0805">Transcription regulation</keyword>
<keyword evidence="3" id="KW-0809">Transit peptide</keyword>
<dbReference type="Gene3D" id="1.25.70.10">
    <property type="entry name" value="Transcription termination factor 3, mitochondrial"/>
    <property type="match status" value="1"/>
</dbReference>
<dbReference type="AlphaFoldDB" id="D5AAE2"/>
<dbReference type="SMART" id="SM00733">
    <property type="entry name" value="Mterf"/>
    <property type="match status" value="5"/>
</dbReference>
<evidence type="ECO:0000256" key="3">
    <source>
        <dbReference type="ARBA" id="ARBA00022946"/>
    </source>
</evidence>
<evidence type="ECO:0000256" key="2">
    <source>
        <dbReference type="ARBA" id="ARBA00022472"/>
    </source>
</evidence>
<dbReference type="PANTHER" id="PTHR13068:SF112">
    <property type="entry name" value="TRANSCRIPTION TERMINATION FACTOR 3, MITOCHONDRIAL"/>
    <property type="match status" value="1"/>
</dbReference>
<protein>
    <submittedName>
        <fullName evidence="4">Uncharacterized protein</fullName>
    </submittedName>
</protein>
<dbReference type="PANTHER" id="PTHR13068">
    <property type="entry name" value="CGI-12 PROTEIN-RELATED"/>
    <property type="match status" value="1"/>
</dbReference>
<dbReference type="OMA" id="MFRHALC"/>
<dbReference type="InterPro" id="IPR003690">
    <property type="entry name" value="MTERF"/>
</dbReference>
<keyword evidence="2" id="KW-0806">Transcription termination</keyword>
<keyword evidence="2" id="KW-0804">Transcription</keyword>
<dbReference type="EMBL" id="BT123175">
    <property type="protein sequence ID" value="ADE76511.1"/>
    <property type="molecule type" value="mRNA"/>
</dbReference>
<accession>D5AAE2</accession>
<organism evidence="4">
    <name type="scientific">Picea sitchensis</name>
    <name type="common">Sitka spruce</name>
    <name type="synonym">Pinus sitchensis</name>
    <dbReference type="NCBI Taxonomy" id="3332"/>
    <lineage>
        <taxon>Eukaryota</taxon>
        <taxon>Viridiplantae</taxon>
        <taxon>Streptophyta</taxon>
        <taxon>Embryophyta</taxon>
        <taxon>Tracheophyta</taxon>
        <taxon>Spermatophyta</taxon>
        <taxon>Pinopsida</taxon>
        <taxon>Pinidae</taxon>
        <taxon>Conifers I</taxon>
        <taxon>Pinales</taxon>
        <taxon>Pinaceae</taxon>
        <taxon>Picea</taxon>
    </lineage>
</organism>
<dbReference type="Pfam" id="PF02536">
    <property type="entry name" value="mTERF"/>
    <property type="match status" value="1"/>
</dbReference>
<dbReference type="InterPro" id="IPR038538">
    <property type="entry name" value="MTERF_sf"/>
</dbReference>
<comment type="similarity">
    <text evidence="1">Belongs to the mTERF family.</text>
</comment>
<evidence type="ECO:0000313" key="4">
    <source>
        <dbReference type="EMBL" id="ADE76511.1"/>
    </source>
</evidence>
<dbReference type="GO" id="GO:0003676">
    <property type="term" value="F:nucleic acid binding"/>
    <property type="evidence" value="ECO:0007669"/>
    <property type="project" value="InterPro"/>
</dbReference>
<proteinExistence type="evidence at transcript level"/>
<sequence length="250" mass="27944">MNEKDIAKLVQTGARAFNASEGRIKSVISLLQKLGYEGEALSDLLARQPSLIVMSEEKVMESFKQVEDIGLKKGSKLFAIGLRSILAMGTENLGRKQQFLSSLGFSEKQISELLRKRTLILELSEEKIKRNLDFLVKTAGLPLTDLVKYPGLFAYSLEKRMIPRYRVLEALKSMQVQMLKRLCFPIIVTLTEKRFLEEYINSNAESSSVLHDIYNGGKDGKLIIVKETSSESVSMKMIHESCGSSSAASI</sequence>